<name>M7BXE1_CHEMY</name>
<protein>
    <submittedName>
        <fullName evidence="2">Uncharacterized protein</fullName>
    </submittedName>
</protein>
<feature type="compositionally biased region" description="Polar residues" evidence="1">
    <location>
        <begin position="163"/>
        <end position="173"/>
    </location>
</feature>
<dbReference type="EMBL" id="KB470856">
    <property type="protein sequence ID" value="EMP42531.1"/>
    <property type="molecule type" value="Genomic_DNA"/>
</dbReference>
<dbReference type="Proteomes" id="UP000031443">
    <property type="component" value="Unassembled WGS sequence"/>
</dbReference>
<accession>M7BXE1</accession>
<organism evidence="2 3">
    <name type="scientific">Chelonia mydas</name>
    <name type="common">Green sea-turtle</name>
    <name type="synonym">Chelonia agassizi</name>
    <dbReference type="NCBI Taxonomy" id="8469"/>
    <lineage>
        <taxon>Eukaryota</taxon>
        <taxon>Metazoa</taxon>
        <taxon>Chordata</taxon>
        <taxon>Craniata</taxon>
        <taxon>Vertebrata</taxon>
        <taxon>Euteleostomi</taxon>
        <taxon>Archelosauria</taxon>
        <taxon>Testudinata</taxon>
        <taxon>Testudines</taxon>
        <taxon>Cryptodira</taxon>
        <taxon>Durocryptodira</taxon>
        <taxon>Americhelydia</taxon>
        <taxon>Chelonioidea</taxon>
        <taxon>Cheloniidae</taxon>
        <taxon>Chelonia</taxon>
    </lineage>
</organism>
<evidence type="ECO:0000313" key="3">
    <source>
        <dbReference type="Proteomes" id="UP000031443"/>
    </source>
</evidence>
<proteinExistence type="predicted"/>
<keyword evidence="3" id="KW-1185">Reference proteome</keyword>
<dbReference type="AlphaFoldDB" id="M7BXE1"/>
<reference evidence="3" key="1">
    <citation type="journal article" date="2013" name="Nat. Genet.">
        <title>The draft genomes of soft-shell turtle and green sea turtle yield insights into the development and evolution of the turtle-specific body plan.</title>
        <authorList>
            <person name="Wang Z."/>
            <person name="Pascual-Anaya J."/>
            <person name="Zadissa A."/>
            <person name="Li W."/>
            <person name="Niimura Y."/>
            <person name="Huang Z."/>
            <person name="Li C."/>
            <person name="White S."/>
            <person name="Xiong Z."/>
            <person name="Fang D."/>
            <person name="Wang B."/>
            <person name="Ming Y."/>
            <person name="Chen Y."/>
            <person name="Zheng Y."/>
            <person name="Kuraku S."/>
            <person name="Pignatelli M."/>
            <person name="Herrero J."/>
            <person name="Beal K."/>
            <person name="Nozawa M."/>
            <person name="Li Q."/>
            <person name="Wang J."/>
            <person name="Zhang H."/>
            <person name="Yu L."/>
            <person name="Shigenobu S."/>
            <person name="Wang J."/>
            <person name="Liu J."/>
            <person name="Flicek P."/>
            <person name="Searle S."/>
            <person name="Wang J."/>
            <person name="Kuratani S."/>
            <person name="Yin Y."/>
            <person name="Aken B."/>
            <person name="Zhang G."/>
            <person name="Irie N."/>
        </authorList>
    </citation>
    <scope>NUCLEOTIDE SEQUENCE [LARGE SCALE GENOMIC DNA]</scope>
</reference>
<feature type="region of interest" description="Disordered" evidence="1">
    <location>
        <begin position="22"/>
        <end position="82"/>
    </location>
</feature>
<feature type="region of interest" description="Disordered" evidence="1">
    <location>
        <begin position="158"/>
        <end position="181"/>
    </location>
</feature>
<evidence type="ECO:0000313" key="2">
    <source>
        <dbReference type="EMBL" id="EMP42531.1"/>
    </source>
</evidence>
<evidence type="ECO:0000256" key="1">
    <source>
        <dbReference type="SAM" id="MobiDB-lite"/>
    </source>
</evidence>
<sequence>MAMPPLLHLSAAASERQLSALSPVLETLPEAETQESVPTPKPLSPVEEDDYGPPPVGQMPSSSLDETVVGPSRASPPDDFKDRQALLRQVAKNLGLEVEEMAKQLLDKAVSSGSEPLLTLLSHRNTPSQGYPKDQNLATHKGRPVAPRWMEILLRGDGRQSEKANTSVRQVNQGPVGPGDRLSCEDPVTRELYLVHTR</sequence>
<gene>
    <name evidence="2" type="ORF">UY3_00200</name>
</gene>